<gene>
    <name evidence="1" type="ORF">TIFTF001_048963</name>
</gene>
<keyword evidence="2" id="KW-1185">Reference proteome</keyword>
<organism evidence="1 2">
    <name type="scientific">Ficus carica</name>
    <name type="common">Common fig</name>
    <dbReference type="NCBI Taxonomy" id="3494"/>
    <lineage>
        <taxon>Eukaryota</taxon>
        <taxon>Viridiplantae</taxon>
        <taxon>Streptophyta</taxon>
        <taxon>Embryophyta</taxon>
        <taxon>Tracheophyta</taxon>
        <taxon>Spermatophyta</taxon>
        <taxon>Magnoliopsida</taxon>
        <taxon>eudicotyledons</taxon>
        <taxon>Gunneridae</taxon>
        <taxon>Pentapetalae</taxon>
        <taxon>rosids</taxon>
        <taxon>fabids</taxon>
        <taxon>Rosales</taxon>
        <taxon>Moraceae</taxon>
        <taxon>Ficeae</taxon>
        <taxon>Ficus</taxon>
    </lineage>
</organism>
<dbReference type="AlphaFoldDB" id="A0AA87Z603"/>
<accession>A0AA87Z603</accession>
<protein>
    <submittedName>
        <fullName evidence="1">Uncharacterized protein</fullName>
    </submittedName>
</protein>
<name>A0AA87Z603_FICCA</name>
<dbReference type="Proteomes" id="UP001187192">
    <property type="component" value="Unassembled WGS sequence"/>
</dbReference>
<reference evidence="1" key="1">
    <citation type="submission" date="2023-07" db="EMBL/GenBank/DDBJ databases">
        <title>draft genome sequence of fig (Ficus carica).</title>
        <authorList>
            <person name="Takahashi T."/>
            <person name="Nishimura K."/>
        </authorList>
    </citation>
    <scope>NUCLEOTIDE SEQUENCE</scope>
</reference>
<evidence type="ECO:0000313" key="2">
    <source>
        <dbReference type="Proteomes" id="UP001187192"/>
    </source>
</evidence>
<feature type="non-terminal residue" evidence="1">
    <location>
        <position position="1"/>
    </location>
</feature>
<dbReference type="EMBL" id="BTGU01006659">
    <property type="protein sequence ID" value="GMN22096.1"/>
    <property type="molecule type" value="Genomic_DNA"/>
</dbReference>
<proteinExistence type="predicted"/>
<sequence length="24" mass="2590">APVWGADNLDLRHHYTTVPAGTVV</sequence>
<evidence type="ECO:0000313" key="1">
    <source>
        <dbReference type="EMBL" id="GMN22096.1"/>
    </source>
</evidence>
<comment type="caution">
    <text evidence="1">The sequence shown here is derived from an EMBL/GenBank/DDBJ whole genome shotgun (WGS) entry which is preliminary data.</text>
</comment>